<evidence type="ECO:0000256" key="1">
    <source>
        <dbReference type="SAM" id="SignalP"/>
    </source>
</evidence>
<feature type="chain" id="PRO_5012400597" evidence="1">
    <location>
        <begin position="21"/>
        <end position="158"/>
    </location>
</feature>
<organism evidence="2 3">
    <name type="scientific">Flavobacterium cyanobacteriorum</name>
    <dbReference type="NCBI Taxonomy" id="2022802"/>
    <lineage>
        <taxon>Bacteria</taxon>
        <taxon>Pseudomonadati</taxon>
        <taxon>Bacteroidota</taxon>
        <taxon>Flavobacteriia</taxon>
        <taxon>Flavobacteriales</taxon>
        <taxon>Flavobacteriaceae</taxon>
        <taxon>Flavobacterium</taxon>
    </lineage>
</organism>
<proteinExistence type="predicted"/>
<feature type="signal peptide" evidence="1">
    <location>
        <begin position="1"/>
        <end position="20"/>
    </location>
</feature>
<dbReference type="Proteomes" id="UP000216605">
    <property type="component" value="Unassembled WGS sequence"/>
</dbReference>
<dbReference type="EMBL" id="NOXV01000123">
    <property type="protein sequence ID" value="OYQ46133.1"/>
    <property type="molecule type" value="Genomic_DNA"/>
</dbReference>
<protein>
    <submittedName>
        <fullName evidence="2">Uncharacterized protein</fullName>
    </submittedName>
</protein>
<accession>A0A255ZXB7</accession>
<evidence type="ECO:0000313" key="2">
    <source>
        <dbReference type="EMBL" id="OYQ46133.1"/>
    </source>
</evidence>
<reference evidence="2 3" key="1">
    <citation type="submission" date="2017-07" db="EMBL/GenBank/DDBJ databases">
        <title>Flavobacterium cyanobacteriorum sp. nov., isolated from cyanobacterial aggregates in a eutrophic lake.</title>
        <authorList>
            <person name="Cai H."/>
        </authorList>
    </citation>
    <scope>NUCLEOTIDE SEQUENCE [LARGE SCALE GENOMIC DNA]</scope>
    <source>
        <strain evidence="2 3">TH021</strain>
    </source>
</reference>
<evidence type="ECO:0000313" key="3">
    <source>
        <dbReference type="Proteomes" id="UP000216605"/>
    </source>
</evidence>
<dbReference type="AlphaFoldDB" id="A0A255ZXB7"/>
<keyword evidence="1" id="KW-0732">Signal</keyword>
<gene>
    <name evidence="2" type="ORF">CHU92_01590</name>
</gene>
<sequence>MPIKLILFFILLYSSQKSVAQEKETIIILFDKERDIKSTDGCKTNFKLAFRDSTEINFQHILSFNYNCKKLDKKKIKIKDITVISAETALDKVRQYLDIKAKQCEDELKEKDKTPCQLIRHPPGYNYNNYFAKIYIFEKLTDNKGVLYEVTWDWFLVD</sequence>
<dbReference type="OrthoDB" id="10009719at2"/>
<name>A0A255ZXB7_9FLAO</name>
<comment type="caution">
    <text evidence="2">The sequence shown here is derived from an EMBL/GenBank/DDBJ whole genome shotgun (WGS) entry which is preliminary data.</text>
</comment>
<keyword evidence="3" id="KW-1185">Reference proteome</keyword>